<keyword evidence="3" id="KW-1185">Reference proteome</keyword>
<protein>
    <recommendedName>
        <fullName evidence="1">Choline/carnitine acyltransferase domain-containing protein</fullName>
    </recommendedName>
</protein>
<dbReference type="Proteomes" id="UP000031036">
    <property type="component" value="Unassembled WGS sequence"/>
</dbReference>
<dbReference type="Pfam" id="PF00755">
    <property type="entry name" value="Carn_acyltransf"/>
    <property type="match status" value="1"/>
</dbReference>
<feature type="non-terminal residue" evidence="2">
    <location>
        <position position="1"/>
    </location>
</feature>
<reference evidence="2 3" key="1">
    <citation type="submission" date="2014-11" db="EMBL/GenBank/DDBJ databases">
        <title>Genetic blueprint of the zoonotic pathogen Toxocara canis.</title>
        <authorList>
            <person name="Zhu X.-Q."/>
            <person name="Korhonen P.K."/>
            <person name="Cai H."/>
            <person name="Young N.D."/>
            <person name="Nejsum P."/>
            <person name="von Samson-Himmelstjerna G."/>
            <person name="Boag P.R."/>
            <person name="Tan P."/>
            <person name="Li Q."/>
            <person name="Min J."/>
            <person name="Yang Y."/>
            <person name="Wang X."/>
            <person name="Fang X."/>
            <person name="Hall R.S."/>
            <person name="Hofmann A."/>
            <person name="Sternberg P.W."/>
            <person name="Jex A.R."/>
            <person name="Gasser R.B."/>
        </authorList>
    </citation>
    <scope>NUCLEOTIDE SEQUENCE [LARGE SCALE GENOMIC DNA]</scope>
    <source>
        <strain evidence="2">PN_DK_2014</strain>
    </source>
</reference>
<feature type="domain" description="Choline/carnitine acyltransferase" evidence="1">
    <location>
        <begin position="11"/>
        <end position="56"/>
    </location>
</feature>
<dbReference type="InterPro" id="IPR039551">
    <property type="entry name" value="Cho/carn_acyl_trans"/>
</dbReference>
<organism evidence="2 3">
    <name type="scientific">Toxocara canis</name>
    <name type="common">Canine roundworm</name>
    <dbReference type="NCBI Taxonomy" id="6265"/>
    <lineage>
        <taxon>Eukaryota</taxon>
        <taxon>Metazoa</taxon>
        <taxon>Ecdysozoa</taxon>
        <taxon>Nematoda</taxon>
        <taxon>Chromadorea</taxon>
        <taxon>Rhabditida</taxon>
        <taxon>Spirurina</taxon>
        <taxon>Ascaridomorpha</taxon>
        <taxon>Ascaridoidea</taxon>
        <taxon>Toxocaridae</taxon>
        <taxon>Toxocara</taxon>
    </lineage>
</organism>
<gene>
    <name evidence="2" type="ORF">Tcan_02316</name>
</gene>
<dbReference type="InterPro" id="IPR023213">
    <property type="entry name" value="CAT-like_dom_sf"/>
</dbReference>
<evidence type="ECO:0000313" key="3">
    <source>
        <dbReference type="Proteomes" id="UP000031036"/>
    </source>
</evidence>
<comment type="caution">
    <text evidence="2">The sequence shown here is derived from an EMBL/GenBank/DDBJ whole genome shotgun (WGS) entry which is preliminary data.</text>
</comment>
<dbReference type="AlphaFoldDB" id="A0A0B2UR47"/>
<sequence length="72" mass="8101">SFVGYDIDGSYGYVSPMCEDGYGAFYKIGPNRVLVALSVFTTSKLTDLRQMGNNIKWSLEYLSQFFPISSRV</sequence>
<evidence type="ECO:0000259" key="1">
    <source>
        <dbReference type="Pfam" id="PF00755"/>
    </source>
</evidence>
<accession>A0A0B2UR47</accession>
<name>A0A0B2UR47_TOXCA</name>
<dbReference type="SUPFAM" id="SSF52777">
    <property type="entry name" value="CoA-dependent acyltransferases"/>
    <property type="match status" value="1"/>
</dbReference>
<dbReference type="OrthoDB" id="240216at2759"/>
<evidence type="ECO:0000313" key="2">
    <source>
        <dbReference type="EMBL" id="KHN71385.1"/>
    </source>
</evidence>
<dbReference type="STRING" id="6265.A0A0B2UR47"/>
<proteinExistence type="predicted"/>
<dbReference type="Gene3D" id="3.30.559.10">
    <property type="entry name" value="Chloramphenicol acetyltransferase-like domain"/>
    <property type="match status" value="1"/>
</dbReference>
<dbReference type="EMBL" id="JPKZ01022362">
    <property type="protein sequence ID" value="KHN71385.1"/>
    <property type="molecule type" value="Genomic_DNA"/>
</dbReference>